<name>A0A6J1IUQ8_CUCMA</name>
<evidence type="ECO:0000313" key="4">
    <source>
        <dbReference type="RefSeq" id="XP_022979938.1"/>
    </source>
</evidence>
<evidence type="ECO:0000313" key="3">
    <source>
        <dbReference type="RefSeq" id="XP_022979930.1"/>
    </source>
</evidence>
<gene>
    <name evidence="2 3 4" type="primary">LOC111479466</name>
</gene>
<evidence type="ECO:0000313" key="2">
    <source>
        <dbReference type="RefSeq" id="XP_022979920.1"/>
    </source>
</evidence>
<dbReference type="InterPro" id="IPR032675">
    <property type="entry name" value="LRR_dom_sf"/>
</dbReference>
<dbReference type="Gene3D" id="3.80.10.10">
    <property type="entry name" value="Ribonuclease Inhibitor"/>
    <property type="match status" value="4"/>
</dbReference>
<dbReference type="PANTHER" id="PTHR12904">
    <property type="match status" value="1"/>
</dbReference>
<dbReference type="RefSeq" id="XP_022979920.1">
    <property type="nucleotide sequence ID" value="XM_023124152.1"/>
</dbReference>
<sequence>MEMENQLVELCLNSACESKDSVEKWRRQKRSLERLPSHLADALLRRLHARRLLYPSLLEVVKYTIEVVDLSGENAVDSEWMAYIGAFRYLRSLNISNCHRLSSSGIWAVAGMTTLRELNISRCLKVTDAGIRHLLSIPTLEKLCIAETGITARGVTLLSSLKTLMFLDLGGLPVTDQALSSLQVLTKLHHLDLWGSKISSSGSDVLQMFPKLNFLNIAWTNVTKFPNLPHLECLNMSNCIIDSTLKGPGDNVPLKKLIASGATFSNETEDLGFVGTSFLYHLDFSNASLHRFGFLTHMKALEYLDLSSTTIGDNSIELLASVGENLKNLNLSCTTVSSSGVGILAGKVPKLETLSLSHTMIDDVALSYISTMPSLKSIDLSETDIKGYIHLSAAEGSEFLSLTKLRTLDCLEMLNLEHTHVDDGSLRPLSKFPRLSHLLIRSPSFTDVSLSYLSILPKLKTFSIRDAVLTNQAFDFLKPAATLQRIDLRGCWLLTEDGLLEFHRRFPQIEVRHELFHFLSDPTSSNRPSTHLTPKKLRLNQRNRSTVTSPYFVDQRLKYSREELLALQFSSLAQSSTYTPETSHKSDS</sequence>
<dbReference type="KEGG" id="cmax:111479466"/>
<dbReference type="Proteomes" id="UP000504608">
    <property type="component" value="Unplaced"/>
</dbReference>
<evidence type="ECO:0000313" key="1">
    <source>
        <dbReference type="Proteomes" id="UP000504608"/>
    </source>
</evidence>
<dbReference type="PANTHER" id="PTHR12904:SF23">
    <property type="entry name" value="PROTEIN ZER-1 HOMOLOG"/>
    <property type="match status" value="1"/>
</dbReference>
<dbReference type="OrthoDB" id="550575at2759"/>
<keyword evidence="1" id="KW-1185">Reference proteome</keyword>
<reference evidence="2 3" key="1">
    <citation type="submission" date="2025-04" db="UniProtKB">
        <authorList>
            <consortium name="RefSeq"/>
        </authorList>
    </citation>
    <scope>IDENTIFICATION</scope>
    <source>
        <tissue evidence="2 3">Young leaves</tissue>
    </source>
</reference>
<dbReference type="SMART" id="SM00367">
    <property type="entry name" value="LRR_CC"/>
    <property type="match status" value="8"/>
</dbReference>
<dbReference type="GeneID" id="111479466"/>
<organism evidence="1 3">
    <name type="scientific">Cucurbita maxima</name>
    <name type="common">Pumpkin</name>
    <name type="synonym">Winter squash</name>
    <dbReference type="NCBI Taxonomy" id="3661"/>
    <lineage>
        <taxon>Eukaryota</taxon>
        <taxon>Viridiplantae</taxon>
        <taxon>Streptophyta</taxon>
        <taxon>Embryophyta</taxon>
        <taxon>Tracheophyta</taxon>
        <taxon>Spermatophyta</taxon>
        <taxon>Magnoliopsida</taxon>
        <taxon>eudicotyledons</taxon>
        <taxon>Gunneridae</taxon>
        <taxon>Pentapetalae</taxon>
        <taxon>rosids</taxon>
        <taxon>fabids</taxon>
        <taxon>Cucurbitales</taxon>
        <taxon>Cucurbitaceae</taxon>
        <taxon>Cucurbiteae</taxon>
        <taxon>Cucurbita</taxon>
    </lineage>
</organism>
<dbReference type="RefSeq" id="XP_022979938.1">
    <property type="nucleotide sequence ID" value="XM_023124170.1"/>
</dbReference>
<dbReference type="SUPFAM" id="SSF52047">
    <property type="entry name" value="RNI-like"/>
    <property type="match status" value="1"/>
</dbReference>
<dbReference type="RefSeq" id="XP_022979930.1">
    <property type="nucleotide sequence ID" value="XM_023124162.1"/>
</dbReference>
<accession>A0A6J1IUQ8</accession>
<protein>
    <submittedName>
        <fullName evidence="2 3">F-box/LRR-repeat protein 14 isoform X1</fullName>
    </submittedName>
</protein>
<dbReference type="Pfam" id="PF13516">
    <property type="entry name" value="LRR_6"/>
    <property type="match status" value="1"/>
</dbReference>
<dbReference type="InterPro" id="IPR001611">
    <property type="entry name" value="Leu-rich_rpt"/>
</dbReference>
<dbReference type="InterPro" id="IPR006553">
    <property type="entry name" value="Leu-rich_rpt_Cys-con_subtyp"/>
</dbReference>
<dbReference type="InterPro" id="IPR051341">
    <property type="entry name" value="Zyg-11_UBL_adapter"/>
</dbReference>
<dbReference type="AlphaFoldDB" id="A0A6J1IUQ8"/>
<proteinExistence type="predicted"/>